<dbReference type="AlphaFoldDB" id="A0A6B1DVE0"/>
<comment type="caution">
    <text evidence="1">The sequence shown here is derived from an EMBL/GenBank/DDBJ whole genome shotgun (WGS) entry which is preliminary data.</text>
</comment>
<sequence length="92" mass="10576">MIRSFRHRGLRRMFERGDVSRISPDLASRVALALADLDDARKPSDLDLPGYRLHPLKGALKGFWSISVSGNWRIIFRFDDGDAYDVDLVDYH</sequence>
<proteinExistence type="predicted"/>
<dbReference type="SUPFAM" id="SSF143011">
    <property type="entry name" value="RelE-like"/>
    <property type="match status" value="1"/>
</dbReference>
<dbReference type="Gene3D" id="3.30.2310.20">
    <property type="entry name" value="RelE-like"/>
    <property type="match status" value="1"/>
</dbReference>
<protein>
    <submittedName>
        <fullName evidence="1">Peptidase</fullName>
    </submittedName>
</protein>
<dbReference type="Pfam" id="PF05015">
    <property type="entry name" value="HigB-like_toxin"/>
    <property type="match status" value="1"/>
</dbReference>
<dbReference type="InterPro" id="IPR007711">
    <property type="entry name" value="HigB-1"/>
</dbReference>
<evidence type="ECO:0000313" key="1">
    <source>
        <dbReference type="EMBL" id="MYD91281.1"/>
    </source>
</evidence>
<dbReference type="PANTHER" id="PTHR40266">
    <property type="entry name" value="TOXIN HIGB-1"/>
    <property type="match status" value="1"/>
</dbReference>
<dbReference type="EMBL" id="VXPY01000094">
    <property type="protein sequence ID" value="MYD91281.1"/>
    <property type="molecule type" value="Genomic_DNA"/>
</dbReference>
<gene>
    <name evidence="1" type="ORF">F4Y08_13245</name>
</gene>
<reference evidence="1" key="1">
    <citation type="submission" date="2019-09" db="EMBL/GenBank/DDBJ databases">
        <title>Characterisation of the sponge microbiome using genome-centric metagenomics.</title>
        <authorList>
            <person name="Engelberts J.P."/>
            <person name="Robbins S.J."/>
            <person name="De Goeij J.M."/>
            <person name="Aranda M."/>
            <person name="Bell S.C."/>
            <person name="Webster N.S."/>
        </authorList>
    </citation>
    <scope>NUCLEOTIDE SEQUENCE</scope>
    <source>
        <strain evidence="1">SB0662_bin_9</strain>
    </source>
</reference>
<dbReference type="InterPro" id="IPR035093">
    <property type="entry name" value="RelE/ParE_toxin_dom_sf"/>
</dbReference>
<accession>A0A6B1DVE0</accession>
<name>A0A6B1DVE0_9CHLR</name>
<dbReference type="PANTHER" id="PTHR40266:SF2">
    <property type="entry name" value="TOXIN HIGB-1"/>
    <property type="match status" value="1"/>
</dbReference>
<organism evidence="1">
    <name type="scientific">Caldilineaceae bacterium SB0662_bin_9</name>
    <dbReference type="NCBI Taxonomy" id="2605258"/>
    <lineage>
        <taxon>Bacteria</taxon>
        <taxon>Bacillati</taxon>
        <taxon>Chloroflexota</taxon>
        <taxon>Caldilineae</taxon>
        <taxon>Caldilineales</taxon>
        <taxon>Caldilineaceae</taxon>
    </lineage>
</organism>